<protein>
    <submittedName>
        <fullName evidence="2">GNAT family N-acetyltransferase</fullName>
    </submittedName>
</protein>
<proteinExistence type="predicted"/>
<dbReference type="RefSeq" id="WP_274046272.1">
    <property type="nucleotide sequence ID" value="NZ_JANCPR020000068.1"/>
</dbReference>
<dbReference type="Gene3D" id="3.40.630.30">
    <property type="match status" value="1"/>
</dbReference>
<comment type="caution">
    <text evidence="2">The sequence shown here is derived from an EMBL/GenBank/DDBJ whole genome shotgun (WGS) entry which is preliminary data.</text>
</comment>
<keyword evidence="3" id="KW-1185">Reference proteome</keyword>
<feature type="domain" description="N-acetyltransferase" evidence="1">
    <location>
        <begin position="160"/>
        <end position="307"/>
    </location>
</feature>
<evidence type="ECO:0000259" key="1">
    <source>
        <dbReference type="PROSITE" id="PS51186"/>
    </source>
</evidence>
<organism evidence="2 3">
    <name type="scientific">Streptomyces iconiensis</name>
    <dbReference type="NCBI Taxonomy" id="1384038"/>
    <lineage>
        <taxon>Bacteria</taxon>
        <taxon>Bacillati</taxon>
        <taxon>Actinomycetota</taxon>
        <taxon>Actinomycetes</taxon>
        <taxon>Kitasatosporales</taxon>
        <taxon>Streptomycetaceae</taxon>
        <taxon>Streptomyces</taxon>
    </lineage>
</organism>
<dbReference type="SUPFAM" id="SSF55729">
    <property type="entry name" value="Acyl-CoA N-acyltransferases (Nat)"/>
    <property type="match status" value="2"/>
</dbReference>
<reference evidence="2 3" key="1">
    <citation type="submission" date="2023-05" db="EMBL/GenBank/DDBJ databases">
        <title>Streptantibioticus silvisoli sp. nov., acidotolerant actinomycetes 1 from pine litter.</title>
        <authorList>
            <person name="Swiecimska M."/>
            <person name="Golinska P."/>
            <person name="Sangal V."/>
            <person name="Wachnowicz B."/>
            <person name="Goodfellow M."/>
        </authorList>
    </citation>
    <scope>NUCLEOTIDE SEQUENCE [LARGE SCALE GENOMIC DNA]</scope>
    <source>
        <strain evidence="2 3">DSM 42109</strain>
    </source>
</reference>
<accession>A0ABT7AA70</accession>
<evidence type="ECO:0000313" key="3">
    <source>
        <dbReference type="Proteomes" id="UP001214441"/>
    </source>
</evidence>
<dbReference type="EMBL" id="JANCPR020000068">
    <property type="protein sequence ID" value="MDJ1137889.1"/>
    <property type="molecule type" value="Genomic_DNA"/>
</dbReference>
<dbReference type="PROSITE" id="PS51186">
    <property type="entry name" value="GNAT"/>
    <property type="match status" value="2"/>
</dbReference>
<evidence type="ECO:0000313" key="2">
    <source>
        <dbReference type="EMBL" id="MDJ1137889.1"/>
    </source>
</evidence>
<gene>
    <name evidence="2" type="ORF">NMN56_039230</name>
</gene>
<sequence length="307" mass="32737">MTSPVRAFRSEDAEAVAAVRRTTVPYLVCTAEALRWQVASAPVSQRLRWLVAEAADGTLTGCADVGLVAGSGKPGQGFLHTAVPPKETGAGTGSALVAAGEAYLAGVGATHAHTWVADDAGATRFAEARGYVRSRLAHFLGLDLRAARLPALPDRLPAGLELRTAADFGEDLRPLYEADMECAADEPADVPADPVPYEEWLRLNWSRPDWDARLSSVLLAGGEVAAYSVAQTDGVDRYWSGMTGTRRAFRGRGLARLVKLASLLRARAAGYKHAFTGNDATNAPMLAVNQRLGYTEAGSEWRYVKAL</sequence>
<dbReference type="InterPro" id="IPR016181">
    <property type="entry name" value="Acyl_CoA_acyltransferase"/>
</dbReference>
<dbReference type="InterPro" id="IPR000182">
    <property type="entry name" value="GNAT_dom"/>
</dbReference>
<dbReference type="Proteomes" id="UP001214441">
    <property type="component" value="Unassembled WGS sequence"/>
</dbReference>
<name>A0ABT7AA70_9ACTN</name>
<feature type="domain" description="N-acetyltransferase" evidence="1">
    <location>
        <begin position="3"/>
        <end position="159"/>
    </location>
</feature>